<proteinExistence type="predicted"/>
<dbReference type="AlphaFoldDB" id="A0A7J6RKG7"/>
<dbReference type="Proteomes" id="UP000574390">
    <property type="component" value="Unassembled WGS sequence"/>
</dbReference>
<name>A0A7J6RKG7_PEROL</name>
<comment type="caution">
    <text evidence="1">The sequence shown here is derived from an EMBL/GenBank/DDBJ whole genome shotgun (WGS) entry which is preliminary data.</text>
</comment>
<evidence type="ECO:0000313" key="2">
    <source>
        <dbReference type="Proteomes" id="UP000574390"/>
    </source>
</evidence>
<reference evidence="1 2" key="1">
    <citation type="submission" date="2020-04" db="EMBL/GenBank/DDBJ databases">
        <title>Perkinsus olseni comparative genomics.</title>
        <authorList>
            <person name="Bogema D.R."/>
        </authorList>
    </citation>
    <scope>NUCLEOTIDE SEQUENCE [LARGE SCALE GENOMIC DNA]</scope>
    <source>
        <strain evidence="1">ATCC PRA-205</strain>
    </source>
</reference>
<sequence length="108" mass="12517">LLTSLQTHWLEPLTEKVQRTPFNTPHKQYGDLYKRRAQAEDTLVLSCPTLSQMYIDDLRGLWKVVDTIVAEAGDEPIPEGTVEVIRHELHPLRRVIRKCLADREKNSK</sequence>
<organism evidence="1 2">
    <name type="scientific">Perkinsus olseni</name>
    <name type="common">Perkinsus atlanticus</name>
    <dbReference type="NCBI Taxonomy" id="32597"/>
    <lineage>
        <taxon>Eukaryota</taxon>
        <taxon>Sar</taxon>
        <taxon>Alveolata</taxon>
        <taxon>Perkinsozoa</taxon>
        <taxon>Perkinsea</taxon>
        <taxon>Perkinsida</taxon>
        <taxon>Perkinsidae</taxon>
        <taxon>Perkinsus</taxon>
    </lineage>
</organism>
<protein>
    <submittedName>
        <fullName evidence="1">Uncharacterized protein</fullName>
    </submittedName>
</protein>
<dbReference type="EMBL" id="JABANM010021760">
    <property type="protein sequence ID" value="KAF4720692.1"/>
    <property type="molecule type" value="Genomic_DNA"/>
</dbReference>
<feature type="non-terminal residue" evidence="1">
    <location>
        <position position="1"/>
    </location>
</feature>
<accession>A0A7J6RKG7</accession>
<gene>
    <name evidence="1" type="ORF">FOZ62_004260</name>
</gene>
<evidence type="ECO:0000313" key="1">
    <source>
        <dbReference type="EMBL" id="KAF4720692.1"/>
    </source>
</evidence>